<feature type="compositionally biased region" description="Basic and acidic residues" evidence="12">
    <location>
        <begin position="599"/>
        <end position="611"/>
    </location>
</feature>
<dbReference type="InterPro" id="IPR013768">
    <property type="entry name" value="ICAM_N"/>
</dbReference>
<dbReference type="PRINTS" id="PR01472">
    <property type="entry name" value="ICAMVCAM1"/>
</dbReference>
<evidence type="ECO:0000313" key="16">
    <source>
        <dbReference type="Proteomes" id="UP001557470"/>
    </source>
</evidence>
<feature type="region of interest" description="Disordered" evidence="12">
    <location>
        <begin position="599"/>
        <end position="625"/>
    </location>
</feature>
<keyword evidence="16" id="KW-1185">Reference proteome</keyword>
<keyword evidence="9" id="KW-1015">Disulfide bond</keyword>
<gene>
    <name evidence="15" type="ORF">UPYG_G00100650</name>
</gene>
<feature type="domain" description="Ig-like" evidence="14">
    <location>
        <begin position="380"/>
        <end position="463"/>
    </location>
</feature>
<dbReference type="InterPro" id="IPR003598">
    <property type="entry name" value="Ig_sub2"/>
</dbReference>
<evidence type="ECO:0000256" key="6">
    <source>
        <dbReference type="ARBA" id="ARBA00022889"/>
    </source>
</evidence>
<keyword evidence="3 13" id="KW-0812">Transmembrane</keyword>
<dbReference type="PROSITE" id="PS50835">
    <property type="entry name" value="IG_LIKE"/>
    <property type="match status" value="5"/>
</dbReference>
<dbReference type="GO" id="GO:0016020">
    <property type="term" value="C:membrane"/>
    <property type="evidence" value="ECO:0007669"/>
    <property type="project" value="UniProtKB-SubCell"/>
</dbReference>
<evidence type="ECO:0000256" key="5">
    <source>
        <dbReference type="ARBA" id="ARBA00022737"/>
    </source>
</evidence>
<dbReference type="SUPFAM" id="SSF48726">
    <property type="entry name" value="Immunoglobulin"/>
    <property type="match status" value="6"/>
</dbReference>
<dbReference type="InterPro" id="IPR013783">
    <property type="entry name" value="Ig-like_fold"/>
</dbReference>
<comment type="subcellular location">
    <subcellularLocation>
        <location evidence="1">Membrane</location>
        <topology evidence="1">Single-pass type I membrane protein</topology>
    </subcellularLocation>
</comment>
<dbReference type="AlphaFoldDB" id="A0ABD0X0M3"/>
<dbReference type="Proteomes" id="UP001557470">
    <property type="component" value="Unassembled WGS sequence"/>
</dbReference>
<evidence type="ECO:0000313" key="15">
    <source>
        <dbReference type="EMBL" id="KAL0992894.1"/>
    </source>
</evidence>
<accession>A0ABD0X0M3</accession>
<keyword evidence="4" id="KW-0732">Signal</keyword>
<dbReference type="InterPro" id="IPR003599">
    <property type="entry name" value="Ig_sub"/>
</dbReference>
<comment type="similarity">
    <text evidence="2">Belongs to the immunoglobulin superfamily. ICAM family.</text>
</comment>
<dbReference type="InterPro" id="IPR047012">
    <property type="entry name" value="ICAM_VCAM"/>
</dbReference>
<feature type="transmembrane region" description="Helical" evidence="13">
    <location>
        <begin position="743"/>
        <end position="769"/>
    </location>
</feature>
<keyword evidence="11" id="KW-0393">Immunoglobulin domain</keyword>
<dbReference type="Pfam" id="PF07679">
    <property type="entry name" value="I-set"/>
    <property type="match status" value="3"/>
</dbReference>
<evidence type="ECO:0000256" key="12">
    <source>
        <dbReference type="SAM" id="MobiDB-lite"/>
    </source>
</evidence>
<evidence type="ECO:0000256" key="3">
    <source>
        <dbReference type="ARBA" id="ARBA00022692"/>
    </source>
</evidence>
<dbReference type="Gene3D" id="2.60.40.10">
    <property type="entry name" value="Immunoglobulins"/>
    <property type="match status" value="8"/>
</dbReference>
<dbReference type="PANTHER" id="PTHR13771:SF9">
    <property type="entry name" value="INTERCELLULAR ADHESION MOLECULE 5"/>
    <property type="match status" value="1"/>
</dbReference>
<dbReference type="PANTHER" id="PTHR13771">
    <property type="entry name" value="INTERCELLULAR ADHESION MOLECULE"/>
    <property type="match status" value="1"/>
</dbReference>
<proteinExistence type="inferred from homology"/>
<keyword evidence="10" id="KW-0325">Glycoprotein</keyword>
<evidence type="ECO:0000256" key="8">
    <source>
        <dbReference type="ARBA" id="ARBA00023136"/>
    </source>
</evidence>
<name>A0ABD0X0M3_UMBPY</name>
<evidence type="ECO:0000256" key="4">
    <source>
        <dbReference type="ARBA" id="ARBA00022729"/>
    </source>
</evidence>
<feature type="domain" description="Ig-like" evidence="14">
    <location>
        <begin position="551"/>
        <end position="650"/>
    </location>
</feature>
<dbReference type="EMBL" id="JAGEUA010000003">
    <property type="protein sequence ID" value="KAL0992894.1"/>
    <property type="molecule type" value="Genomic_DNA"/>
</dbReference>
<dbReference type="InterPro" id="IPR003987">
    <property type="entry name" value="ICAM_VCAM_N"/>
</dbReference>
<dbReference type="GO" id="GO:0007155">
    <property type="term" value="P:cell adhesion"/>
    <property type="evidence" value="ECO:0007669"/>
    <property type="project" value="UniProtKB-KW"/>
</dbReference>
<feature type="domain" description="Ig-like" evidence="14">
    <location>
        <begin position="662"/>
        <end position="740"/>
    </location>
</feature>
<reference evidence="15 16" key="1">
    <citation type="submission" date="2024-06" db="EMBL/GenBank/DDBJ databases">
        <authorList>
            <person name="Pan Q."/>
            <person name="Wen M."/>
            <person name="Jouanno E."/>
            <person name="Zahm M."/>
            <person name="Klopp C."/>
            <person name="Cabau C."/>
            <person name="Louis A."/>
            <person name="Berthelot C."/>
            <person name="Parey E."/>
            <person name="Roest Crollius H."/>
            <person name="Montfort J."/>
            <person name="Robinson-Rechavi M."/>
            <person name="Bouchez O."/>
            <person name="Lampietro C."/>
            <person name="Lopez Roques C."/>
            <person name="Donnadieu C."/>
            <person name="Postlethwait J."/>
            <person name="Bobe J."/>
            <person name="Verreycken H."/>
            <person name="Guiguen Y."/>
        </authorList>
    </citation>
    <scope>NUCLEOTIDE SEQUENCE [LARGE SCALE GENOMIC DNA]</scope>
    <source>
        <strain evidence="15">Up_M1</strain>
        <tissue evidence="15">Testis</tissue>
    </source>
</reference>
<keyword evidence="7 13" id="KW-1133">Transmembrane helix</keyword>
<evidence type="ECO:0000259" key="14">
    <source>
        <dbReference type="PROSITE" id="PS50835"/>
    </source>
</evidence>
<feature type="domain" description="Ig-like" evidence="14">
    <location>
        <begin position="304"/>
        <end position="369"/>
    </location>
</feature>
<evidence type="ECO:0000256" key="11">
    <source>
        <dbReference type="ARBA" id="ARBA00023319"/>
    </source>
</evidence>
<organism evidence="15 16">
    <name type="scientific">Umbra pygmaea</name>
    <name type="common">Eastern mudminnow</name>
    <dbReference type="NCBI Taxonomy" id="75934"/>
    <lineage>
        <taxon>Eukaryota</taxon>
        <taxon>Metazoa</taxon>
        <taxon>Chordata</taxon>
        <taxon>Craniata</taxon>
        <taxon>Vertebrata</taxon>
        <taxon>Euteleostomi</taxon>
        <taxon>Actinopterygii</taxon>
        <taxon>Neopterygii</taxon>
        <taxon>Teleostei</taxon>
        <taxon>Protacanthopterygii</taxon>
        <taxon>Esociformes</taxon>
        <taxon>Umbridae</taxon>
        <taxon>Umbra</taxon>
    </lineage>
</organism>
<dbReference type="Pfam" id="PF03921">
    <property type="entry name" value="ICAM_N"/>
    <property type="match status" value="1"/>
</dbReference>
<dbReference type="InterPro" id="IPR036179">
    <property type="entry name" value="Ig-like_dom_sf"/>
</dbReference>
<comment type="caution">
    <text evidence="15">The sequence shown here is derived from an EMBL/GenBank/DDBJ whole genome shotgun (WGS) entry which is preliminary data.</text>
</comment>
<keyword evidence="6" id="KW-0130">Cell adhesion</keyword>
<dbReference type="InterPro" id="IPR013098">
    <property type="entry name" value="Ig_I-set"/>
</dbReference>
<evidence type="ECO:0000256" key="1">
    <source>
        <dbReference type="ARBA" id="ARBA00004479"/>
    </source>
</evidence>
<feature type="domain" description="Ig-like" evidence="14">
    <location>
        <begin position="109"/>
        <end position="215"/>
    </location>
</feature>
<evidence type="ECO:0000256" key="10">
    <source>
        <dbReference type="ARBA" id="ARBA00023180"/>
    </source>
</evidence>
<protein>
    <recommendedName>
        <fullName evidence="14">Ig-like domain-containing protein</fullName>
    </recommendedName>
</protein>
<dbReference type="InterPro" id="IPR007110">
    <property type="entry name" value="Ig-like_dom"/>
</dbReference>
<dbReference type="SMART" id="SM00409">
    <property type="entry name" value="IG"/>
    <property type="match status" value="6"/>
</dbReference>
<keyword evidence="5" id="KW-0677">Repeat</keyword>
<sequence length="815" mass="90308">MWEIIYNRIFGGFTILIWIAGWPTHATSLLDLNPPRVVVRYGDSVSVNCSTSAKDPEGMGWEATIGGVGFTENVTSIIWTVEKLTEWTVEPKCYMTLRNDGTQSKKVLPVIVYKPADSVSISPLSHSGPMVEGKQYQLQCNIQNVAPLQNLVVKWYKGNESIKTTNYTNASNKKPVNVSPTLTINPSREDDGAQFRCEAELHLGPGGPQTPPTVTSQPLYITVHFGPDIDCSGVKTLDILERQNLVGHCSVEGNPSPLTGWLKAGKPFEPSTLLSRTDAGPYTITANGLVNINHTVRVNVVYGPEFNCPMVYNITEHEIHNLSCMAEGYPVPDVMWIKDGLMVHFPKKLTHMDAGQYRLYANSSHSTVNHTLDIHVLFKPRDIQELLDTEVDTGSSTQLRCSSSGNPAPEYSWIYHRTPNVRVETKDGVSLLSIVHATGENIGTYTCYVQNTLGNVSKTARVFVRGAEPVCPIKLSNERVVIKYEDQVSVSCSNTTSADWITWTIDGQFINDTTWSVERVLQWDIRPNCTANFQGIGTCSKPLHITVYKTPDSVSISPLNHSGPMVEGNRYQLQCKIQNVAPLQNLVVKWYKGNESIDTKTYRDSSNKKPVTESPTLTINPSREDDGAQFRCEAELHLGPGGPQTPPTVTSEPLYITVHYKPHINASRLPKRIPVFRGYPEELVCEATGNPPPKIQWLYDPAKRPIEARGNLTVSEDGFYNCTATNDVETSFVVVEVVLTEDYLPLIAGFVAIVVVAISVIFVFIYSIYYKNTKMGRYSLKSAKLSSTPNGNVAQNGGRDIPLPMTELSQPNIYC</sequence>
<evidence type="ECO:0000256" key="9">
    <source>
        <dbReference type="ARBA" id="ARBA00023157"/>
    </source>
</evidence>
<dbReference type="SMART" id="SM00408">
    <property type="entry name" value="IGc2"/>
    <property type="match status" value="5"/>
</dbReference>
<evidence type="ECO:0000256" key="2">
    <source>
        <dbReference type="ARBA" id="ARBA00005925"/>
    </source>
</evidence>
<evidence type="ECO:0000256" key="7">
    <source>
        <dbReference type="ARBA" id="ARBA00022989"/>
    </source>
</evidence>
<keyword evidence="8 13" id="KW-0472">Membrane</keyword>
<evidence type="ECO:0000256" key="13">
    <source>
        <dbReference type="SAM" id="Phobius"/>
    </source>
</evidence>